<feature type="transmembrane region" description="Helical" evidence="2">
    <location>
        <begin position="208"/>
        <end position="226"/>
    </location>
</feature>
<evidence type="ECO:0000256" key="2">
    <source>
        <dbReference type="SAM" id="Phobius"/>
    </source>
</evidence>
<keyword evidence="2" id="KW-0472">Membrane</keyword>
<feature type="compositionally biased region" description="Polar residues" evidence="1">
    <location>
        <begin position="71"/>
        <end position="96"/>
    </location>
</feature>
<dbReference type="EMBL" id="PXNP01000023">
    <property type="protein sequence ID" value="PSF10577.1"/>
    <property type="molecule type" value="Genomic_DNA"/>
</dbReference>
<dbReference type="Proteomes" id="UP000239866">
    <property type="component" value="Unassembled WGS sequence"/>
</dbReference>
<gene>
    <name evidence="3" type="ORF">C7H09_06435</name>
</gene>
<keyword evidence="2" id="KW-0812">Transmembrane</keyword>
<feature type="region of interest" description="Disordered" evidence="1">
    <location>
        <begin position="37"/>
        <end position="108"/>
    </location>
</feature>
<name>A0A2T1KK95_9GAMM</name>
<evidence type="ECO:0000313" key="3">
    <source>
        <dbReference type="EMBL" id="PSF10577.1"/>
    </source>
</evidence>
<organism evidence="3 4">
    <name type="scientific">Marinobacter fuscus</name>
    <dbReference type="NCBI Taxonomy" id="2109942"/>
    <lineage>
        <taxon>Bacteria</taxon>
        <taxon>Pseudomonadati</taxon>
        <taxon>Pseudomonadota</taxon>
        <taxon>Gammaproteobacteria</taxon>
        <taxon>Pseudomonadales</taxon>
        <taxon>Marinobacteraceae</taxon>
        <taxon>Marinobacter</taxon>
    </lineage>
</organism>
<keyword evidence="4" id="KW-1185">Reference proteome</keyword>
<evidence type="ECO:0000256" key="1">
    <source>
        <dbReference type="SAM" id="MobiDB-lite"/>
    </source>
</evidence>
<keyword evidence="2" id="KW-1133">Transmembrane helix</keyword>
<feature type="compositionally biased region" description="Acidic residues" evidence="1">
    <location>
        <begin position="44"/>
        <end position="69"/>
    </location>
</feature>
<reference evidence="3 4" key="1">
    <citation type="submission" date="2018-03" db="EMBL/GenBank/DDBJ databases">
        <title>Marinobacter brunus sp. nov., a marine bacterium of Gamma-proteobacteria isolated from the surface seawater of the South China Sea.</title>
        <authorList>
            <person name="Cheng H."/>
            <person name="Wu Y.-H."/>
            <person name="Xamxidin M."/>
            <person name="Xu X.-W."/>
        </authorList>
    </citation>
    <scope>NUCLEOTIDE SEQUENCE [LARGE SCALE GENOMIC DNA]</scope>
    <source>
        <strain evidence="3 4">NH169-3</strain>
    </source>
</reference>
<evidence type="ECO:0000313" key="4">
    <source>
        <dbReference type="Proteomes" id="UP000239866"/>
    </source>
</evidence>
<feature type="compositionally biased region" description="Basic and acidic residues" evidence="1">
    <location>
        <begin position="99"/>
        <end position="108"/>
    </location>
</feature>
<comment type="caution">
    <text evidence="3">The sequence shown here is derived from an EMBL/GenBank/DDBJ whole genome shotgun (WGS) entry which is preliminary data.</text>
</comment>
<sequence length="228" mass="25076">MGFVNGELRCISEDYGIPQCKKGTINEILVGDSYGFACQPLENQPEEPETPEEPNTDTDGDGQPDEYNPDNDPNINRKQLDQLNKGQDKTNQSLSNLEKLGKGTNDRLDDISEDVDDLVGLTGQINDKLNAPDGGLSTDRLGSAPEFSETAARLKTVIFDNPTIQAVTTLPGIASNMSCPTWTIPSNEYVGPIVMDIHCSIFENHRSMFSGLFIFLWTVTAIFIFLRA</sequence>
<dbReference type="AlphaFoldDB" id="A0A2T1KK95"/>
<proteinExistence type="predicted"/>
<protein>
    <submittedName>
        <fullName evidence="3">Uncharacterized protein</fullName>
    </submittedName>
</protein>
<accession>A0A2T1KK95</accession>